<reference evidence="1" key="1">
    <citation type="submission" date="2013-11" db="EMBL/GenBank/DDBJ databases">
        <title>The Genome Sequence of Phytophthora parasitica IAC_01/95.</title>
        <authorList>
            <consortium name="The Broad Institute Genomics Platform"/>
            <person name="Russ C."/>
            <person name="Tyler B."/>
            <person name="Panabieres F."/>
            <person name="Shan W."/>
            <person name="Tripathy S."/>
            <person name="Grunwald N."/>
            <person name="Machado M."/>
            <person name="Johnson C.S."/>
            <person name="Arredondo F."/>
            <person name="Hong C."/>
            <person name="Coffey M."/>
            <person name="Young S.K."/>
            <person name="Zeng Q."/>
            <person name="Gargeya S."/>
            <person name="Fitzgerald M."/>
            <person name="Abouelleil A."/>
            <person name="Alvarado L."/>
            <person name="Chapman S.B."/>
            <person name="Gainer-Dewar J."/>
            <person name="Goldberg J."/>
            <person name="Griggs A."/>
            <person name="Gujja S."/>
            <person name="Hansen M."/>
            <person name="Howarth C."/>
            <person name="Imamovic A."/>
            <person name="Ireland A."/>
            <person name="Larimer J."/>
            <person name="McCowan C."/>
            <person name="Murphy C."/>
            <person name="Pearson M."/>
            <person name="Poon T.W."/>
            <person name="Priest M."/>
            <person name="Roberts A."/>
            <person name="Saif S."/>
            <person name="Shea T."/>
            <person name="Sykes S."/>
            <person name="Wortman J."/>
            <person name="Nusbaum C."/>
            <person name="Birren B."/>
        </authorList>
    </citation>
    <scope>NUCLEOTIDE SEQUENCE [LARGE SCALE GENOMIC DNA]</scope>
    <source>
        <strain evidence="1">IAC_01/95</strain>
    </source>
</reference>
<proteinExistence type="predicted"/>
<dbReference type="Proteomes" id="UP000054532">
    <property type="component" value="Unassembled WGS sequence"/>
</dbReference>
<dbReference type="EMBL" id="KI695298">
    <property type="protein sequence ID" value="ETM36578.1"/>
    <property type="molecule type" value="Genomic_DNA"/>
</dbReference>
<name>W2MLM9_PHYNI</name>
<protein>
    <submittedName>
        <fullName evidence="1">Uncharacterized protein</fullName>
    </submittedName>
</protein>
<evidence type="ECO:0000313" key="1">
    <source>
        <dbReference type="EMBL" id="ETM36578.1"/>
    </source>
</evidence>
<dbReference type="AlphaFoldDB" id="W2MLM9"/>
<organism evidence="1">
    <name type="scientific">Phytophthora nicotianae</name>
    <name type="common">Potato buckeye rot agent</name>
    <name type="synonym">Phytophthora parasitica</name>
    <dbReference type="NCBI Taxonomy" id="4792"/>
    <lineage>
        <taxon>Eukaryota</taxon>
        <taxon>Sar</taxon>
        <taxon>Stramenopiles</taxon>
        <taxon>Oomycota</taxon>
        <taxon>Peronosporomycetes</taxon>
        <taxon>Peronosporales</taxon>
        <taxon>Peronosporaceae</taxon>
        <taxon>Phytophthora</taxon>
    </lineage>
</organism>
<accession>W2MLM9</accession>
<gene>
    <name evidence="1" type="ORF">L914_16768</name>
</gene>
<sequence length="121" mass="13565">MLSMGVPVSTSLLQSSNQMEGSTSLRMISTNTGGFTAMMVQPLKDFKTLLLCNKELAVTRHTANESIKITLPHLQGLHRMPRRIPKFSALKQMTKLCHLNPLFYQPGPGVMQEEHLTRSRT</sequence>